<dbReference type="AlphaFoldDB" id="A0A1T4TVI9"/>
<reference evidence="2" key="1">
    <citation type="submission" date="2017-02" db="EMBL/GenBank/DDBJ databases">
        <authorList>
            <person name="Varghese N."/>
            <person name="Submissions S."/>
        </authorList>
    </citation>
    <scope>NUCLEOTIDE SEQUENCE [LARGE SCALE GENOMIC DNA]</scope>
    <source>
        <strain evidence="2">DSM 22224</strain>
    </source>
</reference>
<evidence type="ECO:0000313" key="2">
    <source>
        <dbReference type="Proteomes" id="UP000190367"/>
    </source>
</evidence>
<gene>
    <name evidence="1" type="ORF">SAMN04488128_106412</name>
</gene>
<evidence type="ECO:0000313" key="1">
    <source>
        <dbReference type="EMBL" id="SKA44475.1"/>
    </source>
</evidence>
<dbReference type="RefSeq" id="WP_078672752.1">
    <property type="nucleotide sequence ID" value="NZ_FUWZ01000006.1"/>
</dbReference>
<accession>A0A1T4TVI9</accession>
<dbReference type="Pfam" id="PF12893">
    <property type="entry name" value="Lumazine_bd_2"/>
    <property type="match status" value="1"/>
</dbReference>
<dbReference type="EMBL" id="FUWZ01000006">
    <property type="protein sequence ID" value="SKA44475.1"/>
    <property type="molecule type" value="Genomic_DNA"/>
</dbReference>
<dbReference type="Proteomes" id="UP000190367">
    <property type="component" value="Unassembled WGS sequence"/>
</dbReference>
<protein>
    <submittedName>
        <fullName evidence="1">Putative lumazine-binding</fullName>
    </submittedName>
</protein>
<dbReference type="STRING" id="634771.SAMN04488128_106412"/>
<dbReference type="Gene3D" id="3.10.450.50">
    <property type="match status" value="1"/>
</dbReference>
<name>A0A1T4TVI9_9BACT</name>
<dbReference type="InterPro" id="IPR039437">
    <property type="entry name" value="FrzH/put_lumazine-bd"/>
</dbReference>
<dbReference type="SUPFAM" id="SSF54427">
    <property type="entry name" value="NTF2-like"/>
    <property type="match status" value="1"/>
</dbReference>
<proteinExistence type="predicted"/>
<dbReference type="InterPro" id="IPR032710">
    <property type="entry name" value="NTF2-like_dom_sf"/>
</dbReference>
<dbReference type="OrthoDB" id="8445243at2"/>
<organism evidence="1 2">
    <name type="scientific">Chitinophaga eiseniae</name>
    <dbReference type="NCBI Taxonomy" id="634771"/>
    <lineage>
        <taxon>Bacteria</taxon>
        <taxon>Pseudomonadati</taxon>
        <taxon>Bacteroidota</taxon>
        <taxon>Chitinophagia</taxon>
        <taxon>Chitinophagales</taxon>
        <taxon>Chitinophagaceae</taxon>
        <taxon>Chitinophaga</taxon>
    </lineage>
</organism>
<keyword evidence="2" id="KW-1185">Reference proteome</keyword>
<sequence>MNTPANKIGVENEEHLILLTLNNYLEGRPTLDIERLRAAFHPDAYIRTVIDGKLVQWALPQYLELVAQAAVQECRPELLSFTWDGDTGSAHVQLTFDTFRFIDRFNLIKLDGKWQIMDKVSYREALLPIRQDAPIISS</sequence>